<name>A0A9J7CR13_MUSDO</name>
<dbReference type="OrthoDB" id="8045892at2759"/>
<keyword evidence="9" id="KW-1185">Reference proteome</keyword>
<keyword evidence="4" id="KW-0238">DNA-binding</keyword>
<evidence type="ECO:0000256" key="7">
    <source>
        <dbReference type="SAM" id="MobiDB-lite"/>
    </source>
</evidence>
<organism evidence="9 10">
    <name type="scientific">Musca domestica</name>
    <name type="common">House fly</name>
    <dbReference type="NCBI Taxonomy" id="7370"/>
    <lineage>
        <taxon>Eukaryota</taxon>
        <taxon>Metazoa</taxon>
        <taxon>Ecdysozoa</taxon>
        <taxon>Arthropoda</taxon>
        <taxon>Hexapoda</taxon>
        <taxon>Insecta</taxon>
        <taxon>Pterygota</taxon>
        <taxon>Neoptera</taxon>
        <taxon>Endopterygota</taxon>
        <taxon>Diptera</taxon>
        <taxon>Brachycera</taxon>
        <taxon>Muscomorpha</taxon>
        <taxon>Muscoidea</taxon>
        <taxon>Muscidae</taxon>
        <taxon>Musca</taxon>
    </lineage>
</organism>
<accession>A0A9J7CR13</accession>
<protein>
    <recommendedName>
        <fullName evidence="2">Regulatory protein zeste</fullName>
    </recommendedName>
</protein>
<feature type="region of interest" description="Disordered" evidence="7">
    <location>
        <begin position="298"/>
        <end position="344"/>
    </location>
</feature>
<dbReference type="eggNOG" id="ENOG502T78Z">
    <property type="taxonomic scope" value="Eukaryota"/>
</dbReference>
<reference evidence="10" key="1">
    <citation type="submission" date="2025-08" db="UniProtKB">
        <authorList>
            <consortium name="RefSeq"/>
        </authorList>
    </citation>
    <scope>IDENTIFICATION</scope>
    <source>
        <strain evidence="10">Aabys</strain>
        <tissue evidence="10">Whole body</tissue>
    </source>
</reference>
<sequence>MSESAETTQQKMDRRKKRTSTNQYMMYIEMMEKDPIFATGRVPRDYDPNYLSRKWKELSDKLNGCSNGPTLTSEEWRKRLNDWKNTTRCKYRRSISGEKDITMTSLEMRALELFGKVPAQSAPEQISIHFKSEKEEDIDDMEHMPTTETFQKQLQAAVEEAIGDDDDHIVENEAEEHEEIVPENSHTTTVQHATTVTAGINQNNGHSGGGGGAPPGTTYRTIVVEDSAYQEEDNHPEEQLEFITHRRSTCSSSGVQTVVTTPSGTVTKLINGDIPLKRLRSQISDQIIYEVKKAPHSSRPTTFTVSHPHIQHHQTQTQSHHQQQQQQQQQQQHHQTIVQEVPATSSTSTLAGQLFASQDIREVARQLKRLADIKTEKLKFEIARYKFNNPGFNYNFNPL</sequence>
<dbReference type="Proteomes" id="UP001652621">
    <property type="component" value="Unplaced"/>
</dbReference>
<feature type="domain" description="Myb/SANT-like DNA-binding" evidence="8">
    <location>
        <begin position="15"/>
        <end position="91"/>
    </location>
</feature>
<evidence type="ECO:0000256" key="6">
    <source>
        <dbReference type="ARBA" id="ARBA00025466"/>
    </source>
</evidence>
<evidence type="ECO:0000313" key="9">
    <source>
        <dbReference type="Proteomes" id="UP001652621"/>
    </source>
</evidence>
<evidence type="ECO:0000256" key="3">
    <source>
        <dbReference type="ARBA" id="ARBA00023015"/>
    </source>
</evidence>
<feature type="compositionally biased region" description="Polar residues" evidence="7">
    <location>
        <begin position="1"/>
        <end position="10"/>
    </location>
</feature>
<evidence type="ECO:0000259" key="8">
    <source>
        <dbReference type="Pfam" id="PF13873"/>
    </source>
</evidence>
<evidence type="ECO:0000256" key="5">
    <source>
        <dbReference type="ARBA" id="ARBA00023163"/>
    </source>
</evidence>
<evidence type="ECO:0000256" key="1">
    <source>
        <dbReference type="ARBA" id="ARBA00011764"/>
    </source>
</evidence>
<keyword evidence="5" id="KW-0804">Transcription</keyword>
<evidence type="ECO:0000313" key="10">
    <source>
        <dbReference type="RefSeq" id="XP_005181427.2"/>
    </source>
</evidence>
<dbReference type="InterPro" id="IPR028002">
    <property type="entry name" value="Myb_DNA-bind_5"/>
</dbReference>
<feature type="region of interest" description="Disordered" evidence="7">
    <location>
        <begin position="1"/>
        <end position="20"/>
    </location>
</feature>
<dbReference type="GeneID" id="101898076"/>
<dbReference type="RefSeq" id="XP_005181427.2">
    <property type="nucleotide sequence ID" value="XM_005181370.4"/>
</dbReference>
<evidence type="ECO:0000256" key="2">
    <source>
        <dbReference type="ARBA" id="ARBA00016807"/>
    </source>
</evidence>
<comment type="subunit">
    <text evidence="1">Self-associates forming complexes of several hundred monomers.</text>
</comment>
<dbReference type="VEuPathDB" id="VectorBase:MDOMA2_005322"/>
<feature type="compositionally biased region" description="Low complexity" evidence="7">
    <location>
        <begin position="313"/>
        <end position="336"/>
    </location>
</feature>
<comment type="function">
    <text evidence="6">Involved in transvection phenomena (= synapsis-dependent gene expression), where the synaptic pairing of chromosomes carrying genes with which zeste interacts influences the expression of these genes. Zeste binds to DNA and stimulates transcription from a nearby promoter.</text>
</comment>
<proteinExistence type="predicted"/>
<dbReference type="VEuPathDB" id="VectorBase:MDOA004043"/>
<dbReference type="Pfam" id="PF13873">
    <property type="entry name" value="Myb_DNA-bind_5"/>
    <property type="match status" value="1"/>
</dbReference>
<evidence type="ECO:0000256" key="4">
    <source>
        <dbReference type="ARBA" id="ARBA00023125"/>
    </source>
</evidence>
<keyword evidence="3" id="KW-0805">Transcription regulation</keyword>
<gene>
    <name evidence="10" type="primary">LOC101898076</name>
</gene>